<evidence type="ECO:0000256" key="10">
    <source>
        <dbReference type="SAM" id="MobiDB-lite"/>
    </source>
</evidence>
<comment type="similarity">
    <text evidence="9">Belongs to the ChdC family. Type 2 subfamily.</text>
</comment>
<gene>
    <name evidence="9" type="primary">chdC</name>
    <name evidence="11" type="ORF">GCM10025789_27740</name>
</gene>
<feature type="binding site" description="axial binding residue" evidence="9">
    <location>
        <position position="175"/>
    </location>
    <ligand>
        <name>Fe-coproporphyrin III</name>
        <dbReference type="ChEBI" id="CHEBI:68438"/>
    </ligand>
    <ligandPart>
        <name>Fe</name>
        <dbReference type="ChEBI" id="CHEBI:18248"/>
    </ligandPart>
</feature>
<accession>A0ABP9FPF0</accession>
<feature type="region of interest" description="Disordered" evidence="10">
    <location>
        <begin position="1"/>
        <end position="27"/>
    </location>
</feature>
<dbReference type="InterPro" id="IPR010644">
    <property type="entry name" value="ChdC/CLD"/>
</dbReference>
<comment type="function">
    <text evidence="9">Involved in coproporphyrin-dependent heme b biosynthesis. Catalyzes the decarboxylation of Fe-coproporphyrin III (coproheme) to heme b (protoheme IX), the last step of the pathway. The reaction occurs in a stepwise manner with a three-propionate intermediate.</text>
</comment>
<dbReference type="PANTHER" id="PTHR36843:SF1">
    <property type="entry name" value="COPROHEME DECARBOXYLASE"/>
    <property type="match status" value="1"/>
</dbReference>
<organism evidence="11 12">
    <name type="scientific">Tessaracoccus lubricantis</name>
    <dbReference type="NCBI Taxonomy" id="545543"/>
    <lineage>
        <taxon>Bacteria</taxon>
        <taxon>Bacillati</taxon>
        <taxon>Actinomycetota</taxon>
        <taxon>Actinomycetes</taxon>
        <taxon>Propionibacteriales</taxon>
        <taxon>Propionibacteriaceae</taxon>
        <taxon>Tessaracoccus</taxon>
    </lineage>
</organism>
<keyword evidence="2 9" id="KW-0349">Heme</keyword>
<evidence type="ECO:0000256" key="7">
    <source>
        <dbReference type="ARBA" id="ARBA00049896"/>
    </source>
</evidence>
<keyword evidence="12" id="KW-1185">Reference proteome</keyword>
<evidence type="ECO:0000313" key="12">
    <source>
        <dbReference type="Proteomes" id="UP001501521"/>
    </source>
</evidence>
<evidence type="ECO:0000256" key="9">
    <source>
        <dbReference type="HAMAP-Rule" id="MF_02244"/>
    </source>
</evidence>
<proteinExistence type="inferred from homology"/>
<name>A0ABP9FPF0_9ACTN</name>
<dbReference type="Proteomes" id="UP001501521">
    <property type="component" value="Unassembled WGS sequence"/>
</dbReference>
<dbReference type="InterPro" id="IPR011008">
    <property type="entry name" value="Dimeric_a/b-barrel"/>
</dbReference>
<evidence type="ECO:0000256" key="5">
    <source>
        <dbReference type="ARBA" id="ARBA00029882"/>
    </source>
</evidence>
<dbReference type="EC" id="1.3.98.5" evidence="8 9"/>
<reference evidence="12" key="1">
    <citation type="journal article" date="2019" name="Int. J. Syst. Evol. Microbiol.">
        <title>The Global Catalogue of Microorganisms (GCM) 10K type strain sequencing project: providing services to taxonomists for standard genome sequencing and annotation.</title>
        <authorList>
            <consortium name="The Broad Institute Genomics Platform"/>
            <consortium name="The Broad Institute Genome Sequencing Center for Infectious Disease"/>
            <person name="Wu L."/>
            <person name="Ma J."/>
        </authorList>
    </citation>
    <scope>NUCLEOTIDE SEQUENCE [LARGE SCALE GENOMIC DNA]</scope>
    <source>
        <strain evidence="12">JCM 19125</strain>
    </source>
</reference>
<dbReference type="PANTHER" id="PTHR36843">
    <property type="entry name" value="HEME-DEPENDENT PEROXIDASE YWFI-RELATED"/>
    <property type="match status" value="1"/>
</dbReference>
<comment type="catalytic activity">
    <reaction evidence="7">
        <text>Fe-coproporphyrin III + 2 H2O2 + 2 H(+) = heme b + 2 CO2 + 4 H2O</text>
        <dbReference type="Rhea" id="RHEA:56516"/>
        <dbReference type="ChEBI" id="CHEBI:15377"/>
        <dbReference type="ChEBI" id="CHEBI:15378"/>
        <dbReference type="ChEBI" id="CHEBI:16240"/>
        <dbReference type="ChEBI" id="CHEBI:16526"/>
        <dbReference type="ChEBI" id="CHEBI:60344"/>
        <dbReference type="ChEBI" id="CHEBI:68438"/>
        <dbReference type="EC" id="1.3.98.5"/>
    </reaction>
    <physiologicalReaction direction="left-to-right" evidence="7">
        <dbReference type="Rhea" id="RHEA:56517"/>
    </physiologicalReaction>
</comment>
<keyword evidence="3 9" id="KW-0479">Metal-binding</keyword>
<dbReference type="EMBL" id="BAABLV010000041">
    <property type="protein sequence ID" value="GAA4906737.1"/>
    <property type="molecule type" value="Genomic_DNA"/>
</dbReference>
<evidence type="ECO:0000256" key="3">
    <source>
        <dbReference type="ARBA" id="ARBA00022723"/>
    </source>
</evidence>
<feature type="active site" evidence="9">
    <location>
        <position position="152"/>
    </location>
</feature>
<evidence type="ECO:0000256" key="1">
    <source>
        <dbReference type="ARBA" id="ARBA00014413"/>
    </source>
</evidence>
<sequence length="252" mass="28722">MLPAPPRNPLRKASPMTKHPGRDERDQQDVDLEAINQQSLYAMYSVFELAAPLPADVDLTSCEQKLADAGVTVRGFYDVGGFRADADLMVWMLSDDPRKLQAAYHALRRSALGDFLSPVWSVVAVHRPSEFNRAHVPSCFAGFAPRPWLTVYPFVRSYDWYYLDGEHRSKMLMEHGMAGREYPDVVASTLSAFALGDYEWILAFEADELHRLTDAMRHQRGVEARLHVREETPFFTGPRVALAEWIERQPRV</sequence>
<dbReference type="HAMAP" id="MF_02244">
    <property type="entry name" value="Coproheme_decarbox_2"/>
    <property type="match status" value="1"/>
</dbReference>
<evidence type="ECO:0000256" key="8">
    <source>
        <dbReference type="ARBA" id="ARBA00050019"/>
    </source>
</evidence>
<evidence type="ECO:0000256" key="2">
    <source>
        <dbReference type="ARBA" id="ARBA00022617"/>
    </source>
</evidence>
<keyword evidence="9" id="KW-0350">Heme biosynthesis</keyword>
<comment type="caution">
    <text evidence="11">The sequence shown here is derived from an EMBL/GenBank/DDBJ whole genome shotgun (WGS) entry which is preliminary data.</text>
</comment>
<keyword evidence="4 9" id="KW-0408">Iron</keyword>
<protein>
    <recommendedName>
        <fullName evidence="1 9">Coproheme decarboxylase</fullName>
        <ecNumber evidence="8 9">1.3.98.5</ecNumber>
    </recommendedName>
    <alternativeName>
        <fullName evidence="5 9">Coproheme III oxidative decarboxylase</fullName>
    </alternativeName>
    <alternativeName>
        <fullName evidence="6 9">Hydrogen peroxide-dependent heme synthase</fullName>
    </alternativeName>
</protein>
<keyword evidence="9" id="KW-0560">Oxidoreductase</keyword>
<comment type="catalytic activity">
    <reaction evidence="9">
        <text>Fe-coproporphyrin III + H2O2 + H(+) = harderoheme III + CO2 + 2 H2O</text>
        <dbReference type="Rhea" id="RHEA:57940"/>
        <dbReference type="ChEBI" id="CHEBI:15377"/>
        <dbReference type="ChEBI" id="CHEBI:15378"/>
        <dbReference type="ChEBI" id="CHEBI:16240"/>
        <dbReference type="ChEBI" id="CHEBI:16526"/>
        <dbReference type="ChEBI" id="CHEBI:68438"/>
        <dbReference type="ChEBI" id="CHEBI:142463"/>
    </reaction>
</comment>
<dbReference type="Gene3D" id="3.30.70.1030">
    <property type="entry name" value="Apc35880, domain 1"/>
    <property type="match status" value="2"/>
</dbReference>
<dbReference type="Pfam" id="PF06778">
    <property type="entry name" value="Chlor_dismutase"/>
    <property type="match status" value="1"/>
</dbReference>
<evidence type="ECO:0000256" key="4">
    <source>
        <dbReference type="ARBA" id="ARBA00023004"/>
    </source>
</evidence>
<dbReference type="SUPFAM" id="SSF54909">
    <property type="entry name" value="Dimeric alpha+beta barrel"/>
    <property type="match status" value="1"/>
</dbReference>
<comment type="cofactor">
    <cofactor evidence="9">
        <name>Fe-coproporphyrin III</name>
        <dbReference type="ChEBI" id="CHEBI:68438"/>
    </cofactor>
    <text evidence="9">Fe-coproporphyrin III acts as both substrate and redox cofactor.</text>
</comment>
<comment type="catalytic activity">
    <reaction evidence="9">
        <text>harderoheme III + H2O2 + H(+) = heme b + CO2 + 2 H2O</text>
        <dbReference type="Rhea" id="RHEA:57944"/>
        <dbReference type="ChEBI" id="CHEBI:15377"/>
        <dbReference type="ChEBI" id="CHEBI:15378"/>
        <dbReference type="ChEBI" id="CHEBI:16240"/>
        <dbReference type="ChEBI" id="CHEBI:16526"/>
        <dbReference type="ChEBI" id="CHEBI:60344"/>
        <dbReference type="ChEBI" id="CHEBI:142463"/>
    </reaction>
</comment>
<evidence type="ECO:0000256" key="6">
    <source>
        <dbReference type="ARBA" id="ARBA00030236"/>
    </source>
</evidence>
<comment type="pathway">
    <text evidence="9">Porphyrin-containing compound metabolism; protoheme biosynthesis.</text>
</comment>
<dbReference type="NCBIfam" id="NF042928">
    <property type="entry name" value="HemQ_actino"/>
    <property type="match status" value="1"/>
</dbReference>
<evidence type="ECO:0000313" key="11">
    <source>
        <dbReference type="EMBL" id="GAA4906737.1"/>
    </source>
</evidence>